<feature type="domain" description="Carbamoyltransferase C-terminal" evidence="3">
    <location>
        <begin position="188"/>
        <end position="344"/>
    </location>
</feature>
<reference evidence="4" key="1">
    <citation type="submission" date="2018-05" db="EMBL/GenBank/DDBJ databases">
        <authorList>
            <person name="Lanie J.A."/>
            <person name="Ng W.-L."/>
            <person name="Kazmierczak K.M."/>
            <person name="Andrzejewski T.M."/>
            <person name="Davidsen T.M."/>
            <person name="Wayne K.J."/>
            <person name="Tettelin H."/>
            <person name="Glass J.I."/>
            <person name="Rusch D."/>
            <person name="Podicherti R."/>
            <person name="Tsui H.-C.T."/>
            <person name="Winkler M.E."/>
        </authorList>
    </citation>
    <scope>NUCLEOTIDE SEQUENCE</scope>
</reference>
<gene>
    <name evidence="4" type="ORF">METZ01_LOCUS323723</name>
</gene>
<dbReference type="InterPro" id="IPR051338">
    <property type="entry name" value="NodU/CmcH_Carbamoyltrnsfr"/>
</dbReference>
<feature type="domain" description="Carbamoyltransferase" evidence="2">
    <location>
        <begin position="46"/>
        <end position="135"/>
    </location>
</feature>
<proteinExistence type="inferred from homology"/>
<dbReference type="AlphaFoldDB" id="A0A382PBT4"/>
<evidence type="ECO:0000259" key="3">
    <source>
        <dbReference type="Pfam" id="PF16861"/>
    </source>
</evidence>
<dbReference type="InterPro" id="IPR031730">
    <property type="entry name" value="Carbam_trans_C"/>
</dbReference>
<evidence type="ECO:0000313" key="4">
    <source>
        <dbReference type="EMBL" id="SVC70869.1"/>
    </source>
</evidence>
<protein>
    <recommendedName>
        <fullName evidence="5">Carbamoyltransferase C-terminal domain-containing protein</fullName>
    </recommendedName>
</protein>
<dbReference type="Gene3D" id="3.30.420.40">
    <property type="match status" value="1"/>
</dbReference>
<dbReference type="GO" id="GO:0003824">
    <property type="term" value="F:catalytic activity"/>
    <property type="evidence" value="ECO:0007669"/>
    <property type="project" value="InterPro"/>
</dbReference>
<accession>A0A382PBT4</accession>
<evidence type="ECO:0000256" key="1">
    <source>
        <dbReference type="ARBA" id="ARBA00006129"/>
    </source>
</evidence>
<sequence>MIPGSDRSYMSLLDEMIVSQNRYSYHVDQSWVAYYDQRDKWVSDKFVELMGPRREPDSEVLPHHMNLASALQKRLETLVLDQLRHARNDFGFSRLALSGGVALNCSMNGKIEASGIFDEIFVAPGSGDDGLAIGSCFLAHNKLVGGLKPAKNNDYYLGSRASDKELVDAVENSGLNYSKPPDLFNLTAQNLVDGKIVAWFQGGAEFGPRALGNRSILARPFPADIKDHINARVKFREYFRPFAGAILEEQQNHYFNISQPSPHMLIACQALPDKQKEIPAVCHVDGSCRIQSVNPDDNPKFYQLIQAFYELTGVPVILNTSFNVKGQPIVNTPIQAIETFKNTMI</sequence>
<comment type="similarity">
    <text evidence="1">Belongs to the NodU/CmcH family.</text>
</comment>
<evidence type="ECO:0000259" key="2">
    <source>
        <dbReference type="Pfam" id="PF02543"/>
    </source>
</evidence>
<dbReference type="InterPro" id="IPR038152">
    <property type="entry name" value="Carbam_trans_C_sf"/>
</dbReference>
<dbReference type="PANTHER" id="PTHR34847:SF1">
    <property type="entry name" value="NODULATION PROTEIN U"/>
    <property type="match status" value="1"/>
</dbReference>
<dbReference type="Gene3D" id="3.90.870.20">
    <property type="entry name" value="Carbamoyltransferase, C-terminal domain"/>
    <property type="match status" value="1"/>
</dbReference>
<dbReference type="EMBL" id="UINC01106301">
    <property type="protein sequence ID" value="SVC70869.1"/>
    <property type="molecule type" value="Genomic_DNA"/>
</dbReference>
<organism evidence="4">
    <name type="scientific">marine metagenome</name>
    <dbReference type="NCBI Taxonomy" id="408172"/>
    <lineage>
        <taxon>unclassified sequences</taxon>
        <taxon>metagenomes</taxon>
        <taxon>ecological metagenomes</taxon>
    </lineage>
</organism>
<dbReference type="Pfam" id="PF16861">
    <property type="entry name" value="Carbam_trans_C"/>
    <property type="match status" value="1"/>
</dbReference>
<name>A0A382PBT4_9ZZZZ</name>
<feature type="non-terminal residue" evidence="4">
    <location>
        <position position="345"/>
    </location>
</feature>
<dbReference type="Pfam" id="PF02543">
    <property type="entry name" value="Carbam_trans_N"/>
    <property type="match status" value="1"/>
</dbReference>
<dbReference type="InterPro" id="IPR003696">
    <property type="entry name" value="Carbtransf_dom"/>
</dbReference>
<dbReference type="PANTHER" id="PTHR34847">
    <property type="entry name" value="NODULATION PROTEIN U"/>
    <property type="match status" value="1"/>
</dbReference>
<evidence type="ECO:0008006" key="5">
    <source>
        <dbReference type="Google" id="ProtNLM"/>
    </source>
</evidence>